<protein>
    <submittedName>
        <fullName evidence="3">Similar to Saccharomyces cerevisiae YBL061C SKT5 Activator of Chs3p (Chitin synthase III)</fullName>
    </submittedName>
</protein>
<reference evidence="3" key="1">
    <citation type="submission" date="2014-03" db="EMBL/GenBank/DDBJ databases">
        <authorList>
            <person name="Casaregola S."/>
        </authorList>
    </citation>
    <scope>NUCLEOTIDE SEQUENCE [LARGE SCALE GENOMIC DNA]</scope>
    <source>
        <strain evidence="3">CLIB 918</strain>
    </source>
</reference>
<dbReference type="SMART" id="SM00671">
    <property type="entry name" value="SEL1"/>
    <property type="match status" value="6"/>
</dbReference>
<evidence type="ECO:0000313" key="4">
    <source>
        <dbReference type="Proteomes" id="UP000242525"/>
    </source>
</evidence>
<dbReference type="STRING" id="1173061.A0A0J9YHK3"/>
<feature type="region of interest" description="Disordered" evidence="2">
    <location>
        <begin position="586"/>
        <end position="619"/>
    </location>
</feature>
<feature type="compositionally biased region" description="Low complexity" evidence="2">
    <location>
        <begin position="65"/>
        <end position="89"/>
    </location>
</feature>
<keyword evidence="1" id="KW-0677">Repeat</keyword>
<dbReference type="EMBL" id="CCBN010000001">
    <property type="protein sequence ID" value="CDO51407.1"/>
    <property type="molecule type" value="Genomic_DNA"/>
</dbReference>
<dbReference type="AlphaFoldDB" id="A0A0J9YHK3"/>
<dbReference type="InterPro" id="IPR006597">
    <property type="entry name" value="Sel1-like"/>
</dbReference>
<feature type="region of interest" description="Disordered" evidence="2">
    <location>
        <begin position="1"/>
        <end position="122"/>
    </location>
</feature>
<feature type="region of interest" description="Disordered" evidence="2">
    <location>
        <begin position="137"/>
        <end position="173"/>
    </location>
</feature>
<proteinExistence type="predicted"/>
<evidence type="ECO:0000313" key="3">
    <source>
        <dbReference type="EMBL" id="CDO51407.1"/>
    </source>
</evidence>
<comment type="caution">
    <text evidence="3">The sequence shown here is derived from an EMBL/GenBank/DDBJ whole genome shotgun (WGS) entry which is preliminary data.</text>
</comment>
<dbReference type="OrthoDB" id="272077at2759"/>
<feature type="compositionally biased region" description="Polar residues" evidence="2">
    <location>
        <begin position="24"/>
        <end position="53"/>
    </location>
</feature>
<feature type="compositionally biased region" description="Pro residues" evidence="2">
    <location>
        <begin position="1"/>
        <end position="12"/>
    </location>
</feature>
<evidence type="ECO:0000256" key="1">
    <source>
        <dbReference type="ARBA" id="ARBA00022737"/>
    </source>
</evidence>
<dbReference type="Gene3D" id="1.25.40.10">
    <property type="entry name" value="Tetratricopeptide repeat domain"/>
    <property type="match status" value="1"/>
</dbReference>
<organism evidence="3 4">
    <name type="scientific">Geotrichum candidum</name>
    <name type="common">Oospora lactis</name>
    <name type="synonym">Dipodascus geotrichum</name>
    <dbReference type="NCBI Taxonomy" id="1173061"/>
    <lineage>
        <taxon>Eukaryota</taxon>
        <taxon>Fungi</taxon>
        <taxon>Dikarya</taxon>
        <taxon>Ascomycota</taxon>
        <taxon>Saccharomycotina</taxon>
        <taxon>Dipodascomycetes</taxon>
        <taxon>Dipodascales</taxon>
        <taxon>Dipodascaceae</taxon>
        <taxon>Geotrichum</taxon>
    </lineage>
</organism>
<dbReference type="SUPFAM" id="SSF81901">
    <property type="entry name" value="HCP-like"/>
    <property type="match status" value="2"/>
</dbReference>
<feature type="compositionally biased region" description="Low complexity" evidence="2">
    <location>
        <begin position="137"/>
        <end position="152"/>
    </location>
</feature>
<sequence length="619" mass="67460">MATNYPPVPPPAIVTGNDALDNPYSHSQTPSQASSDFHTSSHQSNMDPNNSYDILQPPPATLAKSISRPSSVSSHRSSSRPPSVQSSPQLAPLNDGPLPRSASTPAVNHMGSPYGHQQQSSSSNTLLLYPQTQYRNSRLSRPLSSRSSFSSLDFAAPGVTGRENRSHSPAPSEVLGSSAFDLNQSFLATNLGENSASLLPRIKTIELYRKNAKKSNDPVIQFQFAQYMLQTALLAGNKSDKQNLVDEETQRALQASRGHGPNESVASFTAPSVSQNTALTDAQEQKIKRDLLKEAINHLQKLSSSGFPDAQYLLGDAYSSGALGKPDLKESFLLFQLAAKHGHAEASYRTALCLEEGWGVGKDARRSVQFLRQAASRSHPGAMLRLGIACFYGKLGLHMGSSAAKGKTQLEGIKWLTRASETANETFPQGPYELAKIYEVGYKDIVFKDMQYTVQLYVKSADLNYGPAASKLGHAYEYGELGCPQDASLSIHYYTIAALGGDPTAMLAMCAWYMVGADPMLPRNEEEAYEWAVRAADRGLAKAQYAAGYFLENGIGCDRDILASTSYYRKAAQGGDDRAVERLKVNRQLASQQQTKHRKRKEDNEDGDKEGSKKECIIM</sequence>
<evidence type="ECO:0000256" key="2">
    <source>
        <dbReference type="SAM" id="MobiDB-lite"/>
    </source>
</evidence>
<dbReference type="InterPro" id="IPR051726">
    <property type="entry name" value="Chitin_Synth_Reg"/>
</dbReference>
<gene>
    <name evidence="3" type="ORF">BN980_GECA01s05686g</name>
</gene>
<dbReference type="PANTHER" id="PTHR46430:SF1">
    <property type="entry name" value="CHITIN SYNTHASE REGULATOR SKT5-RELATED"/>
    <property type="match status" value="1"/>
</dbReference>
<feature type="compositionally biased region" description="Basic and acidic residues" evidence="2">
    <location>
        <begin position="609"/>
        <end position="619"/>
    </location>
</feature>
<accession>A0A0J9YHK3</accession>
<keyword evidence="4" id="KW-1185">Reference proteome</keyword>
<dbReference type="Pfam" id="PF08238">
    <property type="entry name" value="Sel1"/>
    <property type="match status" value="7"/>
</dbReference>
<dbReference type="InterPro" id="IPR011990">
    <property type="entry name" value="TPR-like_helical_dom_sf"/>
</dbReference>
<name>A0A0J9YHK3_GEOCN</name>
<dbReference type="Proteomes" id="UP000242525">
    <property type="component" value="Unassembled WGS sequence"/>
</dbReference>
<dbReference type="PANTHER" id="PTHR46430">
    <property type="entry name" value="PROTEIN SKT5-RELATED"/>
    <property type="match status" value="1"/>
</dbReference>